<comment type="caution">
    <text evidence="1">The sequence shown here is derived from an EMBL/GenBank/DDBJ whole genome shotgun (WGS) entry which is preliminary data.</text>
</comment>
<evidence type="ECO:0000313" key="2">
    <source>
        <dbReference type="Proteomes" id="UP000707071"/>
    </source>
</evidence>
<protein>
    <submittedName>
        <fullName evidence="1">Uncharacterized protein</fullName>
    </submittedName>
</protein>
<dbReference type="Proteomes" id="UP000707071">
    <property type="component" value="Unassembled WGS sequence"/>
</dbReference>
<reference evidence="1 2" key="1">
    <citation type="journal article" date="2020" name="bioRxiv">
        <title>Whole genome comparisons of ergot fungi reveals the divergence and evolution of species within the genus Claviceps are the result of varying mechanisms driving genome evolution and host range expansion.</title>
        <authorList>
            <person name="Wyka S.A."/>
            <person name="Mondo S.J."/>
            <person name="Liu M."/>
            <person name="Dettman J."/>
            <person name="Nalam V."/>
            <person name="Broders K.D."/>
        </authorList>
    </citation>
    <scope>NUCLEOTIDE SEQUENCE [LARGE SCALE GENOMIC DNA]</scope>
    <source>
        <strain evidence="1 2">Clav52</strain>
    </source>
</reference>
<accession>A0A9P7QF34</accession>
<proteinExistence type="predicted"/>
<gene>
    <name evidence="1" type="ORF">E4U09_003559</name>
</gene>
<sequence>MYGDLARARFFAEKAAAVFSTILGSDSPEAAELAAIALDPSRHPLYGFSMEWKTAVEDAPQGLGPTDFEDWLWGRQIPDGLAGFAVLPYQYQLRIIKGASSKKRHWYFLGQILRVDC</sequence>
<dbReference type="AlphaFoldDB" id="A0A9P7QF34"/>
<evidence type="ECO:0000313" key="1">
    <source>
        <dbReference type="EMBL" id="KAG6292101.1"/>
    </source>
</evidence>
<keyword evidence="2" id="KW-1185">Reference proteome</keyword>
<dbReference type="EMBL" id="SRRH01000287">
    <property type="protein sequence ID" value="KAG6292101.1"/>
    <property type="molecule type" value="Genomic_DNA"/>
</dbReference>
<name>A0A9P7QF34_9HYPO</name>
<organism evidence="1 2">
    <name type="scientific">Claviceps aff. purpurea</name>
    <dbReference type="NCBI Taxonomy" id="1967640"/>
    <lineage>
        <taxon>Eukaryota</taxon>
        <taxon>Fungi</taxon>
        <taxon>Dikarya</taxon>
        <taxon>Ascomycota</taxon>
        <taxon>Pezizomycotina</taxon>
        <taxon>Sordariomycetes</taxon>
        <taxon>Hypocreomycetidae</taxon>
        <taxon>Hypocreales</taxon>
        <taxon>Clavicipitaceae</taxon>
        <taxon>Claviceps</taxon>
    </lineage>
</organism>